<keyword evidence="8 13" id="KW-0812">Transmembrane</keyword>
<accession>A0A9D1IT66</accession>
<dbReference type="NCBIfam" id="TIGR00797">
    <property type="entry name" value="matE"/>
    <property type="match status" value="1"/>
</dbReference>
<organism evidence="14 15">
    <name type="scientific">Candidatus Ventrousia excrementavium</name>
    <dbReference type="NCBI Taxonomy" id="2840961"/>
    <lineage>
        <taxon>Bacteria</taxon>
        <taxon>Bacillati</taxon>
        <taxon>Bacillota</taxon>
        <taxon>Clostridia</taxon>
        <taxon>Eubacteriales</taxon>
        <taxon>Clostridiaceae</taxon>
        <taxon>Clostridiaceae incertae sedis</taxon>
        <taxon>Candidatus Ventrousia</taxon>
    </lineage>
</organism>
<feature type="transmembrane region" description="Helical" evidence="13">
    <location>
        <begin position="410"/>
        <end position="430"/>
    </location>
</feature>
<feature type="transmembrane region" description="Helical" evidence="13">
    <location>
        <begin position="154"/>
        <end position="174"/>
    </location>
</feature>
<dbReference type="AlphaFoldDB" id="A0A9D1IT66"/>
<proteinExistence type="inferred from homology"/>
<keyword evidence="11 13" id="KW-0472">Membrane</keyword>
<evidence type="ECO:0000256" key="3">
    <source>
        <dbReference type="ARBA" id="ARBA00010199"/>
    </source>
</evidence>
<dbReference type="EMBL" id="DVMR01000013">
    <property type="protein sequence ID" value="HIU42887.1"/>
    <property type="molecule type" value="Genomic_DNA"/>
</dbReference>
<feature type="transmembrane region" description="Helical" evidence="13">
    <location>
        <begin position="374"/>
        <end position="398"/>
    </location>
</feature>
<dbReference type="GO" id="GO:0005886">
    <property type="term" value="C:plasma membrane"/>
    <property type="evidence" value="ECO:0007669"/>
    <property type="project" value="UniProtKB-SubCell"/>
</dbReference>
<dbReference type="InterPro" id="IPR002528">
    <property type="entry name" value="MATE_fam"/>
</dbReference>
<evidence type="ECO:0000313" key="14">
    <source>
        <dbReference type="EMBL" id="HIU42887.1"/>
    </source>
</evidence>
<keyword evidence="6" id="KW-0050">Antiport</keyword>
<feature type="transmembrane region" description="Helical" evidence="13">
    <location>
        <begin position="304"/>
        <end position="324"/>
    </location>
</feature>
<dbReference type="GO" id="GO:0006811">
    <property type="term" value="P:monoatomic ion transport"/>
    <property type="evidence" value="ECO:0007669"/>
    <property type="project" value="UniProtKB-KW"/>
</dbReference>
<evidence type="ECO:0000256" key="12">
    <source>
        <dbReference type="ARBA" id="ARBA00031636"/>
    </source>
</evidence>
<comment type="similarity">
    <text evidence="3">Belongs to the multi antimicrobial extrusion (MATE) (TC 2.A.66.1) family.</text>
</comment>
<dbReference type="InterPro" id="IPR048279">
    <property type="entry name" value="MdtK-like"/>
</dbReference>
<evidence type="ECO:0000256" key="8">
    <source>
        <dbReference type="ARBA" id="ARBA00022692"/>
    </source>
</evidence>
<comment type="subcellular location">
    <subcellularLocation>
        <location evidence="2">Cell membrane</location>
        <topology evidence="2">Multi-pass membrane protein</topology>
    </subcellularLocation>
</comment>
<protein>
    <recommendedName>
        <fullName evidence="4">Probable multidrug resistance protein NorM</fullName>
    </recommendedName>
    <alternativeName>
        <fullName evidence="12">Multidrug-efflux transporter</fullName>
    </alternativeName>
</protein>
<feature type="transmembrane region" description="Helical" evidence="13">
    <location>
        <begin position="80"/>
        <end position="97"/>
    </location>
</feature>
<keyword evidence="9 13" id="KW-1133">Transmembrane helix</keyword>
<evidence type="ECO:0000256" key="7">
    <source>
        <dbReference type="ARBA" id="ARBA00022475"/>
    </source>
</evidence>
<gene>
    <name evidence="14" type="ORF">IAB67_01160</name>
</gene>
<feature type="transmembrane region" description="Helical" evidence="13">
    <location>
        <begin position="186"/>
        <end position="204"/>
    </location>
</feature>
<feature type="transmembrane region" description="Helical" evidence="13">
    <location>
        <begin position="117"/>
        <end position="142"/>
    </location>
</feature>
<dbReference type="PANTHER" id="PTHR43298">
    <property type="entry name" value="MULTIDRUG RESISTANCE PROTEIN NORM-RELATED"/>
    <property type="match status" value="1"/>
</dbReference>
<dbReference type="Proteomes" id="UP000824073">
    <property type="component" value="Unassembled WGS sequence"/>
</dbReference>
<reference evidence="14" key="1">
    <citation type="submission" date="2020-10" db="EMBL/GenBank/DDBJ databases">
        <authorList>
            <person name="Gilroy R."/>
        </authorList>
    </citation>
    <scope>NUCLEOTIDE SEQUENCE</scope>
    <source>
        <strain evidence="14">CHK191-8634</strain>
    </source>
</reference>
<evidence type="ECO:0000313" key="15">
    <source>
        <dbReference type="Proteomes" id="UP000824073"/>
    </source>
</evidence>
<dbReference type="InterPro" id="IPR050222">
    <property type="entry name" value="MATE_MdtK"/>
</dbReference>
<dbReference type="GO" id="GO:0042910">
    <property type="term" value="F:xenobiotic transmembrane transporter activity"/>
    <property type="evidence" value="ECO:0007669"/>
    <property type="project" value="InterPro"/>
</dbReference>
<feature type="transmembrane region" description="Helical" evidence="13">
    <location>
        <begin position="345"/>
        <end position="368"/>
    </location>
</feature>
<sequence>MLAAFERMFDPARLLRSTQYKSSTDLPTASETVGRLARVAWPSILESFLVSLVSMADTVMVGTLGHEAIASVGLVNQPRLIVLALFMSLNVGVTAVVSRRRGEGDREGANHTLRQVLLIAAVMSIVLSSLAVVFAEPILVFAGAQPDTLADAVTYMRIVIGGIFFNVITLTINAAQKGCGNTRMSMYTNVTANIVNIIFNYLLINGNFGFPKLGVMGAAIATVLGYVVASLMALISVRRSEGFLYLSFKESFLPDRKNFSSVINVGSSAAVEQVFMRIGFFIFAKIVASLGTMNFSTHQICSNILMLSFAFGDGLAVAASSLLGQSLGQKRPDIAIVYGKTAQRFGLMIGALLCLGFILLRRVIILPFSSEPEIIALGSQIMYIIAVMCPAQISQVIFSNCLRVAGDTRYVAIVSLVGIGLGRTVVAYFFTFTLGLGLIGAWISFLVDQGCRLILCGLRFSKGRWTTIKL</sequence>
<comment type="caution">
    <text evidence="14">The sequence shown here is derived from an EMBL/GenBank/DDBJ whole genome shotgun (WGS) entry which is preliminary data.</text>
</comment>
<evidence type="ECO:0000256" key="9">
    <source>
        <dbReference type="ARBA" id="ARBA00022989"/>
    </source>
</evidence>
<keyword evidence="5" id="KW-0813">Transport</keyword>
<dbReference type="CDD" id="cd13137">
    <property type="entry name" value="MATE_NorM_like"/>
    <property type="match status" value="1"/>
</dbReference>
<reference evidence="14" key="2">
    <citation type="journal article" date="2021" name="PeerJ">
        <title>Extensive microbial diversity within the chicken gut microbiome revealed by metagenomics and culture.</title>
        <authorList>
            <person name="Gilroy R."/>
            <person name="Ravi A."/>
            <person name="Getino M."/>
            <person name="Pursley I."/>
            <person name="Horton D.L."/>
            <person name="Alikhan N.F."/>
            <person name="Baker D."/>
            <person name="Gharbi K."/>
            <person name="Hall N."/>
            <person name="Watson M."/>
            <person name="Adriaenssens E.M."/>
            <person name="Foster-Nyarko E."/>
            <person name="Jarju S."/>
            <person name="Secka A."/>
            <person name="Antonio M."/>
            <person name="Oren A."/>
            <person name="Chaudhuri R.R."/>
            <person name="La Ragione R."/>
            <person name="Hildebrand F."/>
            <person name="Pallen M.J."/>
        </authorList>
    </citation>
    <scope>NUCLEOTIDE SEQUENCE</scope>
    <source>
        <strain evidence="14">CHK191-8634</strain>
    </source>
</reference>
<evidence type="ECO:0000256" key="11">
    <source>
        <dbReference type="ARBA" id="ARBA00023136"/>
    </source>
</evidence>
<feature type="transmembrane region" description="Helical" evidence="13">
    <location>
        <begin position="216"/>
        <end position="237"/>
    </location>
</feature>
<evidence type="ECO:0000256" key="1">
    <source>
        <dbReference type="ARBA" id="ARBA00003408"/>
    </source>
</evidence>
<keyword evidence="10" id="KW-0406">Ion transport</keyword>
<name>A0A9D1IT66_9CLOT</name>
<dbReference type="PANTHER" id="PTHR43298:SF2">
    <property type="entry name" value="FMN_FAD EXPORTER YEEO-RELATED"/>
    <property type="match status" value="1"/>
</dbReference>
<evidence type="ECO:0000256" key="5">
    <source>
        <dbReference type="ARBA" id="ARBA00022448"/>
    </source>
</evidence>
<evidence type="ECO:0000256" key="10">
    <source>
        <dbReference type="ARBA" id="ARBA00023065"/>
    </source>
</evidence>
<evidence type="ECO:0000256" key="6">
    <source>
        <dbReference type="ARBA" id="ARBA00022449"/>
    </source>
</evidence>
<evidence type="ECO:0000256" key="2">
    <source>
        <dbReference type="ARBA" id="ARBA00004651"/>
    </source>
</evidence>
<dbReference type="GO" id="GO:0015297">
    <property type="term" value="F:antiporter activity"/>
    <property type="evidence" value="ECO:0007669"/>
    <property type="project" value="UniProtKB-KW"/>
</dbReference>
<keyword evidence="7" id="KW-1003">Cell membrane</keyword>
<dbReference type="PIRSF" id="PIRSF006603">
    <property type="entry name" value="DinF"/>
    <property type="match status" value="1"/>
</dbReference>
<evidence type="ECO:0000256" key="13">
    <source>
        <dbReference type="SAM" id="Phobius"/>
    </source>
</evidence>
<dbReference type="Pfam" id="PF01554">
    <property type="entry name" value="MatE"/>
    <property type="match status" value="2"/>
</dbReference>
<comment type="function">
    <text evidence="1">Multidrug efflux pump.</text>
</comment>
<feature type="transmembrane region" description="Helical" evidence="13">
    <location>
        <begin position="436"/>
        <end position="455"/>
    </location>
</feature>
<evidence type="ECO:0000256" key="4">
    <source>
        <dbReference type="ARBA" id="ARBA00020268"/>
    </source>
</evidence>